<proteinExistence type="predicted"/>
<evidence type="ECO:0000313" key="3">
    <source>
        <dbReference type="Proteomes" id="UP000008909"/>
    </source>
</evidence>
<gene>
    <name evidence="2" type="ORF">CLF_100405</name>
</gene>
<reference key="2">
    <citation type="submission" date="2011-10" db="EMBL/GenBank/DDBJ databases">
        <title>The genome and transcriptome sequence of Clonorchis sinensis provide insights into the carcinogenic liver fluke.</title>
        <authorList>
            <person name="Wang X."/>
            <person name="Huang Y."/>
            <person name="Chen W."/>
            <person name="Liu H."/>
            <person name="Guo L."/>
            <person name="Chen Y."/>
            <person name="Luo F."/>
            <person name="Zhou W."/>
            <person name="Sun J."/>
            <person name="Mao Q."/>
            <person name="Liang P."/>
            <person name="Zhou C."/>
            <person name="Tian Y."/>
            <person name="Men J."/>
            <person name="Lv X."/>
            <person name="Huang L."/>
            <person name="Zhou J."/>
            <person name="Hu Y."/>
            <person name="Li R."/>
            <person name="Zhang F."/>
            <person name="Lei H."/>
            <person name="Li X."/>
            <person name="Hu X."/>
            <person name="Liang C."/>
            <person name="Xu J."/>
            <person name="Wu Z."/>
            <person name="Yu X."/>
        </authorList>
    </citation>
    <scope>NUCLEOTIDE SEQUENCE</scope>
    <source>
        <strain>Henan</strain>
    </source>
</reference>
<dbReference type="Proteomes" id="UP000008909">
    <property type="component" value="Unassembled WGS sequence"/>
</dbReference>
<name>G7Y3D3_CLOSI</name>
<sequence>MDPAKVVIPLGQQLKLIERITQLQVPTNGATSDPAPVARELVKRLSPGIHRLRGVENTCVVFCQAWFNRRATVVDVSMRSDGSGVTVWNENKQKYEDDDRLLAIISVLHATDCSVDFLVHQPMIISYRQICFPQSAKAVIGLGLPKKFGATRSTNDGARNSLRAQRAAARMVTGLIYVDHKTRLVTLIPLIVSPPPRIPSAYTLFEQGLANRFFTVDLTLGGDMAFTDLDLGAKISDRSPLQGTHRRTNSDPPVKNAKGTDGACHRFNFIMALRPMLHASTRHTPGQTHPTSTDTAASVDELKAHKRSRVCPNNGSQGHKNGKLLKIDFYLIGHSNSAKAGWMTKHMKDTMEQSASSERTSVTAPHNEPTVHKINHKDAITEVTNQTDCRTTFKSYHLAHIYCALETKCGRKSRMTLACIGGVVVTCSPHVSDVRSSDTGTAIEISLLMSYNERKTRV</sequence>
<evidence type="ECO:0000313" key="2">
    <source>
        <dbReference type="EMBL" id="GAA47470.1"/>
    </source>
</evidence>
<keyword evidence="3" id="KW-1185">Reference proteome</keyword>
<evidence type="ECO:0000256" key="1">
    <source>
        <dbReference type="SAM" id="MobiDB-lite"/>
    </source>
</evidence>
<reference evidence="2" key="1">
    <citation type="journal article" date="2011" name="Genome Biol.">
        <title>The draft genome of the carcinogenic human liver fluke Clonorchis sinensis.</title>
        <authorList>
            <person name="Wang X."/>
            <person name="Chen W."/>
            <person name="Huang Y."/>
            <person name="Sun J."/>
            <person name="Men J."/>
            <person name="Liu H."/>
            <person name="Luo F."/>
            <person name="Guo L."/>
            <person name="Lv X."/>
            <person name="Deng C."/>
            <person name="Zhou C."/>
            <person name="Fan Y."/>
            <person name="Li X."/>
            <person name="Huang L."/>
            <person name="Hu Y."/>
            <person name="Liang C."/>
            <person name="Hu X."/>
            <person name="Xu J."/>
            <person name="Yu X."/>
        </authorList>
    </citation>
    <scope>NUCLEOTIDE SEQUENCE [LARGE SCALE GENOMIC DNA]</scope>
    <source>
        <strain evidence="2">Henan</strain>
    </source>
</reference>
<dbReference type="AlphaFoldDB" id="G7Y3D3"/>
<protein>
    <submittedName>
        <fullName evidence="2">Uncharacterized protein</fullName>
    </submittedName>
</protein>
<accession>G7Y3D3</accession>
<feature type="region of interest" description="Disordered" evidence="1">
    <location>
        <begin position="237"/>
        <end position="259"/>
    </location>
</feature>
<organism evidence="2 3">
    <name type="scientific">Clonorchis sinensis</name>
    <name type="common">Chinese liver fluke</name>
    <dbReference type="NCBI Taxonomy" id="79923"/>
    <lineage>
        <taxon>Eukaryota</taxon>
        <taxon>Metazoa</taxon>
        <taxon>Spiralia</taxon>
        <taxon>Lophotrochozoa</taxon>
        <taxon>Platyhelminthes</taxon>
        <taxon>Trematoda</taxon>
        <taxon>Digenea</taxon>
        <taxon>Opisthorchiida</taxon>
        <taxon>Opisthorchiata</taxon>
        <taxon>Opisthorchiidae</taxon>
        <taxon>Clonorchis</taxon>
    </lineage>
</organism>
<dbReference type="EMBL" id="DF142840">
    <property type="protein sequence ID" value="GAA47470.1"/>
    <property type="molecule type" value="Genomic_DNA"/>
</dbReference>